<dbReference type="Proteomes" id="UP000081671">
    <property type="component" value="Unplaced"/>
</dbReference>
<evidence type="ECO:0000313" key="3">
    <source>
        <dbReference type="RefSeq" id="XP_012867660.1"/>
    </source>
</evidence>
<dbReference type="PANTHER" id="PTHR16065">
    <property type="entry name" value="COILED-COIL DOMAIN CONTAINING 198"/>
    <property type="match status" value="1"/>
</dbReference>
<dbReference type="InterPro" id="IPR029235">
    <property type="entry name" value="FAME"/>
</dbReference>
<dbReference type="PANTHER" id="PTHR16065:SF2">
    <property type="entry name" value="COILED-COIL DOMAIN CONTAINING 198"/>
    <property type="match status" value="1"/>
</dbReference>
<name>A0A1S3EUR0_DIPOR</name>
<accession>A0A1S3EUR0</accession>
<dbReference type="OrthoDB" id="6344011at2759"/>
<gene>
    <name evidence="3" type="primary">LOC105982554</name>
</gene>
<feature type="region of interest" description="Disordered" evidence="1">
    <location>
        <begin position="83"/>
        <end position="103"/>
    </location>
</feature>
<dbReference type="Pfam" id="PF15398">
    <property type="entry name" value="DUF4619"/>
    <property type="match status" value="1"/>
</dbReference>
<organism evidence="2 3">
    <name type="scientific">Dipodomys ordii</name>
    <name type="common">Ord's kangaroo rat</name>
    <dbReference type="NCBI Taxonomy" id="10020"/>
    <lineage>
        <taxon>Eukaryota</taxon>
        <taxon>Metazoa</taxon>
        <taxon>Chordata</taxon>
        <taxon>Craniata</taxon>
        <taxon>Vertebrata</taxon>
        <taxon>Euteleostomi</taxon>
        <taxon>Mammalia</taxon>
        <taxon>Eutheria</taxon>
        <taxon>Euarchontoglires</taxon>
        <taxon>Glires</taxon>
        <taxon>Rodentia</taxon>
        <taxon>Castorimorpha</taxon>
        <taxon>Heteromyidae</taxon>
        <taxon>Dipodomyinae</taxon>
        <taxon>Dipodomys</taxon>
    </lineage>
</organism>
<feature type="compositionally biased region" description="Basic residues" evidence="1">
    <location>
        <begin position="92"/>
        <end position="102"/>
    </location>
</feature>
<proteinExistence type="predicted"/>
<evidence type="ECO:0000313" key="2">
    <source>
        <dbReference type="Proteomes" id="UP000081671"/>
    </source>
</evidence>
<dbReference type="AlphaFoldDB" id="A0A1S3EUR0"/>
<protein>
    <submittedName>
        <fullName evidence="3">Uncharacterized protein C14orf105 homolog isoform X2</fullName>
    </submittedName>
</protein>
<dbReference type="GeneID" id="105982554"/>
<evidence type="ECO:0000256" key="1">
    <source>
        <dbReference type="SAM" id="MobiDB-lite"/>
    </source>
</evidence>
<dbReference type="RefSeq" id="XP_012867660.1">
    <property type="nucleotide sequence ID" value="XM_013012206.1"/>
</dbReference>
<sequence length="207" mass="24756">MNLNSFIRNFLDLMKLETIDLPQVTTSERFLGRQEARTRHNAKELEKKMPTSIYTSGKRQYLHKMQMLEINRKRQEAQVELKKNLPREAKNNKQKQRNHKAKKTLESIPKNGDYDVLTILPDETMNRRSGNSHATELLDYQARNEYYHQQNGKMETWLHEKEAGRQLLWDSWSSNSDELEKDETKPRALVRTRTEKILLYDEFFDQE</sequence>
<reference evidence="3" key="1">
    <citation type="submission" date="2025-08" db="UniProtKB">
        <authorList>
            <consortium name="RefSeq"/>
        </authorList>
    </citation>
    <scope>IDENTIFICATION</scope>
    <source>
        <tissue evidence="3">Kidney</tissue>
    </source>
</reference>
<dbReference type="CTD" id="55195"/>
<keyword evidence="2" id="KW-1185">Reference proteome</keyword>